<reference evidence="1" key="1">
    <citation type="submission" date="2019-03" db="EMBL/GenBank/DDBJ databases">
        <title>Lake Tanganyika Metagenome-Assembled Genomes (MAGs).</title>
        <authorList>
            <person name="Tran P."/>
        </authorList>
    </citation>
    <scope>NUCLEOTIDE SEQUENCE</scope>
    <source>
        <strain evidence="1">K_DeepCast_150m_m2_040</strain>
    </source>
</reference>
<evidence type="ECO:0000313" key="1">
    <source>
        <dbReference type="EMBL" id="MBM3331422.1"/>
    </source>
</evidence>
<organism evidence="1 2">
    <name type="scientific">candidate division WOR-3 bacterium</name>
    <dbReference type="NCBI Taxonomy" id="2052148"/>
    <lineage>
        <taxon>Bacteria</taxon>
        <taxon>Bacteria division WOR-3</taxon>
    </lineage>
</organism>
<dbReference type="Pfam" id="PF12675">
    <property type="entry name" value="DUF3795"/>
    <property type="match status" value="1"/>
</dbReference>
<evidence type="ECO:0000313" key="2">
    <source>
        <dbReference type="Proteomes" id="UP000779900"/>
    </source>
</evidence>
<sequence length="157" mass="16992">MLARTGLAVKARPSRRFALTGQPAGLGLSALTQGAPMPELLGYCGINCAACPTQIATRTRDEALRAKTAAEWSRSSDHVFKPEELHCVGCTVEPGPHVAYYEASCEIRKCARSHKVDSCAHCPEYGCATIAEFQKDMPEAKARLDAIRAARRSQTET</sequence>
<proteinExistence type="predicted"/>
<dbReference type="InterPro" id="IPR024227">
    <property type="entry name" value="DUF3795"/>
</dbReference>
<dbReference type="Proteomes" id="UP000779900">
    <property type="component" value="Unassembled WGS sequence"/>
</dbReference>
<accession>A0A938BTB6</accession>
<gene>
    <name evidence="1" type="ORF">FJY68_06155</name>
</gene>
<name>A0A938BTB6_UNCW3</name>
<protein>
    <submittedName>
        <fullName evidence="1">DUF3795 domain-containing protein</fullName>
    </submittedName>
</protein>
<dbReference type="AlphaFoldDB" id="A0A938BTB6"/>
<comment type="caution">
    <text evidence="1">The sequence shown here is derived from an EMBL/GenBank/DDBJ whole genome shotgun (WGS) entry which is preliminary data.</text>
</comment>
<dbReference type="EMBL" id="VGIR01000029">
    <property type="protein sequence ID" value="MBM3331422.1"/>
    <property type="molecule type" value="Genomic_DNA"/>
</dbReference>